<evidence type="ECO:0000259" key="8">
    <source>
        <dbReference type="Pfam" id="PF02384"/>
    </source>
</evidence>
<dbReference type="AlphaFoldDB" id="A0A4Q0XNE6"/>
<comment type="catalytic activity">
    <reaction evidence="7">
        <text>a 2'-deoxyadenosine in DNA + S-adenosyl-L-methionine = an N(6)-methyl-2'-deoxyadenosine in DNA + S-adenosyl-L-homocysteine + H(+)</text>
        <dbReference type="Rhea" id="RHEA:15197"/>
        <dbReference type="Rhea" id="RHEA-COMP:12418"/>
        <dbReference type="Rhea" id="RHEA-COMP:12419"/>
        <dbReference type="ChEBI" id="CHEBI:15378"/>
        <dbReference type="ChEBI" id="CHEBI:57856"/>
        <dbReference type="ChEBI" id="CHEBI:59789"/>
        <dbReference type="ChEBI" id="CHEBI:90615"/>
        <dbReference type="ChEBI" id="CHEBI:90616"/>
        <dbReference type="EC" id="2.1.1.72"/>
    </reaction>
</comment>
<keyword evidence="11" id="KW-1185">Reference proteome</keyword>
<dbReference type="SUPFAM" id="SSF53335">
    <property type="entry name" value="S-adenosyl-L-methionine-dependent methyltransferases"/>
    <property type="match status" value="1"/>
</dbReference>
<keyword evidence="3 10" id="KW-0489">Methyltransferase</keyword>
<dbReference type="GO" id="GO:0009307">
    <property type="term" value="P:DNA restriction-modification system"/>
    <property type="evidence" value="ECO:0007669"/>
    <property type="project" value="UniProtKB-KW"/>
</dbReference>
<keyword evidence="4" id="KW-0808">Transferase</keyword>
<proteinExistence type="inferred from homology"/>
<protein>
    <recommendedName>
        <fullName evidence="2">site-specific DNA-methyltransferase (adenine-specific)</fullName>
        <ecNumber evidence="2">2.1.1.72</ecNumber>
    </recommendedName>
</protein>
<keyword evidence="5" id="KW-0949">S-adenosyl-L-methionine</keyword>
<dbReference type="EMBL" id="PDKN01000007">
    <property type="protein sequence ID" value="RXJ55435.1"/>
    <property type="molecule type" value="Genomic_DNA"/>
</dbReference>
<comment type="caution">
    <text evidence="10">The sequence shown here is derived from an EMBL/GenBank/DDBJ whole genome shotgun (WGS) entry which is preliminary data.</text>
</comment>
<dbReference type="InterPro" id="IPR029063">
    <property type="entry name" value="SAM-dependent_MTases_sf"/>
</dbReference>
<dbReference type="InterPro" id="IPR052916">
    <property type="entry name" value="Type-I_RE_MTase_Subunit"/>
</dbReference>
<dbReference type="Gene3D" id="1.20.1260.30">
    <property type="match status" value="1"/>
</dbReference>
<name>A0A4Q0XNE6_9BACT</name>
<dbReference type="InterPro" id="IPR003356">
    <property type="entry name" value="DNA_methylase_A-5"/>
</dbReference>
<gene>
    <name evidence="10" type="ORF">CRV04_10030</name>
</gene>
<dbReference type="PANTHER" id="PTHR42998">
    <property type="entry name" value="TYPE I RESTRICTION ENZYME HINDVIIP M PROTEIN-RELATED"/>
    <property type="match status" value="1"/>
</dbReference>
<evidence type="ECO:0000256" key="4">
    <source>
        <dbReference type="ARBA" id="ARBA00022679"/>
    </source>
</evidence>
<dbReference type="GO" id="GO:0003677">
    <property type="term" value="F:DNA binding"/>
    <property type="evidence" value="ECO:0007669"/>
    <property type="project" value="InterPro"/>
</dbReference>
<evidence type="ECO:0000256" key="7">
    <source>
        <dbReference type="ARBA" id="ARBA00047942"/>
    </source>
</evidence>
<evidence type="ECO:0000259" key="9">
    <source>
        <dbReference type="Pfam" id="PF12161"/>
    </source>
</evidence>
<evidence type="ECO:0000256" key="1">
    <source>
        <dbReference type="ARBA" id="ARBA00006594"/>
    </source>
</evidence>
<dbReference type="InterPro" id="IPR038333">
    <property type="entry name" value="T1MK-like_N_sf"/>
</dbReference>
<evidence type="ECO:0000313" key="11">
    <source>
        <dbReference type="Proteomes" id="UP000290657"/>
    </source>
</evidence>
<organism evidence="10 11">
    <name type="scientific">Candidatus Marinarcus aquaticus</name>
    <dbReference type="NCBI Taxonomy" id="2044504"/>
    <lineage>
        <taxon>Bacteria</taxon>
        <taxon>Pseudomonadati</taxon>
        <taxon>Campylobacterota</taxon>
        <taxon>Epsilonproteobacteria</taxon>
        <taxon>Campylobacterales</taxon>
        <taxon>Arcobacteraceae</taxon>
        <taxon>Candidatus Marinarcus</taxon>
    </lineage>
</organism>
<evidence type="ECO:0000313" key="10">
    <source>
        <dbReference type="EMBL" id="RXJ55435.1"/>
    </source>
</evidence>
<dbReference type="PANTHER" id="PTHR42998:SF1">
    <property type="entry name" value="TYPE I RESTRICTION ENZYME HINDI METHYLASE SUBUNIT"/>
    <property type="match status" value="1"/>
</dbReference>
<dbReference type="EC" id="2.1.1.72" evidence="2"/>
<dbReference type="PRINTS" id="PR00507">
    <property type="entry name" value="N12N6MTFRASE"/>
</dbReference>
<dbReference type="InterPro" id="IPR022749">
    <property type="entry name" value="D12N6_MeTrfase_N"/>
</dbReference>
<dbReference type="Proteomes" id="UP000290657">
    <property type="component" value="Unassembled WGS sequence"/>
</dbReference>
<evidence type="ECO:0000256" key="6">
    <source>
        <dbReference type="ARBA" id="ARBA00022747"/>
    </source>
</evidence>
<dbReference type="GO" id="GO:0009007">
    <property type="term" value="F:site-specific DNA-methyltransferase (adenine-specific) activity"/>
    <property type="evidence" value="ECO:0007669"/>
    <property type="project" value="UniProtKB-EC"/>
</dbReference>
<evidence type="ECO:0000256" key="5">
    <source>
        <dbReference type="ARBA" id="ARBA00022691"/>
    </source>
</evidence>
<reference evidence="10 11" key="1">
    <citation type="submission" date="2017-10" db="EMBL/GenBank/DDBJ databases">
        <title>Genomics of the genus Arcobacter.</title>
        <authorList>
            <person name="Perez-Cataluna A."/>
            <person name="Figueras M.J."/>
        </authorList>
    </citation>
    <scope>NUCLEOTIDE SEQUENCE [LARGE SCALE GENOMIC DNA]</scope>
    <source>
        <strain evidence="10 11">CECT 8987</strain>
    </source>
</reference>
<sequence>MTTTANVGFEKELFKMADKLRNNMDAGEYKHIVLGLIFLKYISDKFNERYEKLVQEGDGFEEDKDEYIMDNIFWVPKESRWQVLRDNANSPEIGKLVDNALLQIEKENNSLKGVMDKRYAKPDLDKTKLGELITLITNVSAKYHDEKDLMGRVYEYFLNAFADITGGEFYTPTSVVKTIVEMIEPYKGRVYDPACGSGGMFIQSGKFIQEHSQNINNISIYGQESNPTTWRLCKMNLAIRGLDGNLGAHHADSFHNDLHKNLKADFAMANPPFNISDWGGERLKDDDRWQWGIPPVGNANYAWLSHILTHLGTRAGLGAVVLANGSLSSNTSNEGNIRRAMIEDDKVDAIVALPDKLFYSTGIPVCLWILSQNKSHENYRNRCGETLFIDARNLGEMVTRKHRELSEEEIKSIASTYHAYKNKEGNYKDIKGFCKCARLEEIQKHDYVLTPGRYVGIAQEEDDGIPFEEKMTKLSTQLKEQFEKSNILEKQIKENLKGLGYDIN</sequence>
<dbReference type="Gene3D" id="3.40.50.150">
    <property type="entry name" value="Vaccinia Virus protein VP39"/>
    <property type="match status" value="1"/>
</dbReference>
<dbReference type="Pfam" id="PF12161">
    <property type="entry name" value="HsdM_N"/>
    <property type="match status" value="1"/>
</dbReference>
<evidence type="ECO:0000256" key="3">
    <source>
        <dbReference type="ARBA" id="ARBA00022603"/>
    </source>
</evidence>
<dbReference type="OrthoDB" id="9761012at2"/>
<comment type="similarity">
    <text evidence="1">Belongs to the N(4)/N(6)-methyltransferase family.</text>
</comment>
<dbReference type="Pfam" id="PF02384">
    <property type="entry name" value="N6_Mtase"/>
    <property type="match status" value="1"/>
</dbReference>
<evidence type="ECO:0000256" key="2">
    <source>
        <dbReference type="ARBA" id="ARBA00011900"/>
    </source>
</evidence>
<dbReference type="RefSeq" id="WP_128996719.1">
    <property type="nucleotide sequence ID" value="NZ_PDKN01000007.1"/>
</dbReference>
<accession>A0A4Q0XNE6</accession>
<dbReference type="GO" id="GO:0032259">
    <property type="term" value="P:methylation"/>
    <property type="evidence" value="ECO:0007669"/>
    <property type="project" value="UniProtKB-KW"/>
</dbReference>
<feature type="domain" description="DNA methylase adenine-specific" evidence="8">
    <location>
        <begin position="146"/>
        <end position="462"/>
    </location>
</feature>
<dbReference type="GO" id="GO:0008170">
    <property type="term" value="F:N-methyltransferase activity"/>
    <property type="evidence" value="ECO:0007669"/>
    <property type="project" value="InterPro"/>
</dbReference>
<feature type="domain" description="N6 adenine-specific DNA methyltransferase N-terminal" evidence="9">
    <location>
        <begin position="10"/>
        <end position="134"/>
    </location>
</feature>
<keyword evidence="6" id="KW-0680">Restriction system</keyword>